<evidence type="ECO:0000256" key="6">
    <source>
        <dbReference type="ARBA" id="ARBA00022989"/>
    </source>
</evidence>
<keyword evidence="7 9" id="KW-0472">Membrane</keyword>
<dbReference type="EMBL" id="JAAWVO010075371">
    <property type="protein sequence ID" value="MBN3325376.1"/>
    <property type="molecule type" value="Genomic_DNA"/>
</dbReference>
<dbReference type="GO" id="GO:0004984">
    <property type="term" value="F:olfactory receptor activity"/>
    <property type="evidence" value="ECO:0007669"/>
    <property type="project" value="InterPro"/>
</dbReference>
<proteinExistence type="predicted"/>
<keyword evidence="3" id="KW-0716">Sensory transduction</keyword>
<feature type="domain" description="G-protein coupled receptors family 1 profile" evidence="10">
    <location>
        <begin position="1"/>
        <end position="191"/>
    </location>
</feature>
<comment type="caution">
    <text evidence="11">The sequence shown here is derived from an EMBL/GenBank/DDBJ whole genome shotgun (WGS) entry which is preliminary data.</text>
</comment>
<dbReference type="Gene3D" id="1.20.1070.10">
    <property type="entry name" value="Rhodopsin 7-helix transmembrane proteins"/>
    <property type="match status" value="1"/>
</dbReference>
<evidence type="ECO:0000256" key="2">
    <source>
        <dbReference type="ARBA" id="ARBA00022475"/>
    </source>
</evidence>
<dbReference type="Proteomes" id="UP000736164">
    <property type="component" value="Unassembled WGS sequence"/>
</dbReference>
<feature type="transmembrane region" description="Helical" evidence="9">
    <location>
        <begin position="5"/>
        <end position="27"/>
    </location>
</feature>
<evidence type="ECO:0000259" key="10">
    <source>
        <dbReference type="PROSITE" id="PS50262"/>
    </source>
</evidence>
<keyword evidence="2" id="KW-1003">Cell membrane</keyword>
<reference evidence="11" key="1">
    <citation type="journal article" date="2021" name="Cell">
        <title>Tracing the genetic footprints of vertebrate landing in non-teleost ray-finned fishes.</title>
        <authorList>
            <person name="Bi X."/>
            <person name="Wang K."/>
            <person name="Yang L."/>
            <person name="Pan H."/>
            <person name="Jiang H."/>
            <person name="Wei Q."/>
            <person name="Fang M."/>
            <person name="Yu H."/>
            <person name="Zhu C."/>
            <person name="Cai Y."/>
            <person name="He Y."/>
            <person name="Gan X."/>
            <person name="Zeng H."/>
            <person name="Yu D."/>
            <person name="Zhu Y."/>
            <person name="Jiang H."/>
            <person name="Qiu Q."/>
            <person name="Yang H."/>
            <person name="Zhang Y.E."/>
            <person name="Wang W."/>
            <person name="Zhu M."/>
            <person name="He S."/>
            <person name="Zhang G."/>
        </authorList>
    </citation>
    <scope>NUCLEOTIDE SEQUENCE</scope>
    <source>
        <strain evidence="11">Allg_001</strain>
    </source>
</reference>
<keyword evidence="8" id="KW-0807">Transducer</keyword>
<dbReference type="PRINTS" id="PR00237">
    <property type="entry name" value="GPCRRHODOPSN"/>
</dbReference>
<protein>
    <submittedName>
        <fullName evidence="11">OR6N2 protein</fullName>
    </submittedName>
</protein>
<dbReference type="InterPro" id="IPR000276">
    <property type="entry name" value="GPCR_Rhodpsn"/>
</dbReference>
<evidence type="ECO:0000256" key="7">
    <source>
        <dbReference type="ARBA" id="ARBA00023136"/>
    </source>
</evidence>
<dbReference type="SUPFAM" id="SSF81321">
    <property type="entry name" value="Family A G protein-coupled receptor-like"/>
    <property type="match status" value="1"/>
</dbReference>
<dbReference type="GO" id="GO:0004930">
    <property type="term" value="F:G protein-coupled receptor activity"/>
    <property type="evidence" value="ECO:0007669"/>
    <property type="project" value="InterPro"/>
</dbReference>
<evidence type="ECO:0000256" key="8">
    <source>
        <dbReference type="ARBA" id="ARBA00023224"/>
    </source>
</evidence>
<name>A0A8J7TJK3_ATRSP</name>
<accession>A0A8J7TJK3</accession>
<feature type="non-terminal residue" evidence="11">
    <location>
        <position position="1"/>
    </location>
</feature>
<dbReference type="Pfam" id="PF13853">
    <property type="entry name" value="7tm_4"/>
    <property type="match status" value="1"/>
</dbReference>
<feature type="non-terminal residue" evidence="11">
    <location>
        <position position="224"/>
    </location>
</feature>
<dbReference type="GO" id="GO:0005886">
    <property type="term" value="C:plasma membrane"/>
    <property type="evidence" value="ECO:0007669"/>
    <property type="project" value="UniProtKB-SubCell"/>
</dbReference>
<feature type="transmembrane region" description="Helical" evidence="9">
    <location>
        <begin position="33"/>
        <end position="51"/>
    </location>
</feature>
<keyword evidence="12" id="KW-1185">Reference proteome</keyword>
<feature type="transmembrane region" description="Helical" evidence="9">
    <location>
        <begin position="171"/>
        <end position="191"/>
    </location>
</feature>
<sequence length="224" mass="25545">MHFFLWNLAVLDVLITITVIPKLLVVLSGYEKTQLYFFISFTAIVMAYDRYVAIVKPLHYNNIISILASTLPFCSSNLILHIVSDYPTVMSLACGDNFALFIAMVVIYIPVPFFLWSYYRIVGSVVKMKTVESRKKAFSMSSSHMAVVFLCYASGTVVYVGLRVESIPPNWHIFIGAVYYFLPPLVNPIIYSLKNENIKAAVHRYLRIQAPLQHHPKNIVNTRL</sequence>
<evidence type="ECO:0000256" key="9">
    <source>
        <dbReference type="SAM" id="Phobius"/>
    </source>
</evidence>
<evidence type="ECO:0000256" key="5">
    <source>
        <dbReference type="ARBA" id="ARBA00022725"/>
    </source>
</evidence>
<keyword evidence="5" id="KW-0552">Olfaction</keyword>
<dbReference type="InterPro" id="IPR017452">
    <property type="entry name" value="GPCR_Rhodpsn_7TM"/>
</dbReference>
<comment type="subcellular location">
    <subcellularLocation>
        <location evidence="1">Cell membrane</location>
        <topology evidence="1">Multi-pass membrane protein</topology>
    </subcellularLocation>
</comment>
<evidence type="ECO:0000256" key="1">
    <source>
        <dbReference type="ARBA" id="ARBA00004651"/>
    </source>
</evidence>
<dbReference type="AlphaFoldDB" id="A0A8J7TJK3"/>
<evidence type="ECO:0000313" key="11">
    <source>
        <dbReference type="EMBL" id="MBN3325376.1"/>
    </source>
</evidence>
<dbReference type="PROSITE" id="PS50262">
    <property type="entry name" value="G_PROTEIN_RECEP_F1_2"/>
    <property type="match status" value="1"/>
</dbReference>
<dbReference type="PANTHER" id="PTHR26453">
    <property type="entry name" value="OLFACTORY RECEPTOR"/>
    <property type="match status" value="1"/>
</dbReference>
<evidence type="ECO:0000256" key="3">
    <source>
        <dbReference type="ARBA" id="ARBA00022606"/>
    </source>
</evidence>
<evidence type="ECO:0000313" key="12">
    <source>
        <dbReference type="Proteomes" id="UP000736164"/>
    </source>
</evidence>
<keyword evidence="4 9" id="KW-0812">Transmembrane</keyword>
<evidence type="ECO:0000256" key="4">
    <source>
        <dbReference type="ARBA" id="ARBA00022692"/>
    </source>
</evidence>
<feature type="transmembrane region" description="Helical" evidence="9">
    <location>
        <begin position="98"/>
        <end position="116"/>
    </location>
</feature>
<feature type="transmembrane region" description="Helical" evidence="9">
    <location>
        <begin position="63"/>
        <end position="83"/>
    </location>
</feature>
<keyword evidence="6 9" id="KW-1133">Transmembrane helix</keyword>
<feature type="transmembrane region" description="Helical" evidence="9">
    <location>
        <begin position="137"/>
        <end position="159"/>
    </location>
</feature>
<organism evidence="11 12">
    <name type="scientific">Atractosteus spatula</name>
    <name type="common">Alligator gar</name>
    <name type="synonym">Lepisosteus spatula</name>
    <dbReference type="NCBI Taxonomy" id="7917"/>
    <lineage>
        <taxon>Eukaryota</taxon>
        <taxon>Metazoa</taxon>
        <taxon>Chordata</taxon>
        <taxon>Craniata</taxon>
        <taxon>Vertebrata</taxon>
        <taxon>Euteleostomi</taxon>
        <taxon>Actinopterygii</taxon>
        <taxon>Neopterygii</taxon>
        <taxon>Holostei</taxon>
        <taxon>Semionotiformes</taxon>
        <taxon>Lepisosteidae</taxon>
        <taxon>Atractosteus</taxon>
    </lineage>
</organism>
<gene>
    <name evidence="11" type="primary">Or6n2_2</name>
    <name evidence="11" type="ORF">GTO95_0014617</name>
</gene>
<dbReference type="InterPro" id="IPR000725">
    <property type="entry name" value="Olfact_rcpt"/>
</dbReference>